<feature type="non-terminal residue" evidence="1">
    <location>
        <position position="203"/>
    </location>
</feature>
<accession>A0A0F9AS46</accession>
<dbReference type="EMBL" id="LAZR01044513">
    <property type="protein sequence ID" value="KKL04462.1"/>
    <property type="molecule type" value="Genomic_DNA"/>
</dbReference>
<dbReference type="InterPro" id="IPR056209">
    <property type="entry name" value="SU10_adaptor"/>
</dbReference>
<reference evidence="1" key="1">
    <citation type="journal article" date="2015" name="Nature">
        <title>Complex archaea that bridge the gap between prokaryotes and eukaryotes.</title>
        <authorList>
            <person name="Spang A."/>
            <person name="Saw J.H."/>
            <person name="Jorgensen S.L."/>
            <person name="Zaremba-Niedzwiedzka K."/>
            <person name="Martijn J."/>
            <person name="Lind A.E."/>
            <person name="van Eijk R."/>
            <person name="Schleper C."/>
            <person name="Guy L."/>
            <person name="Ettema T.J."/>
        </authorList>
    </citation>
    <scope>NUCLEOTIDE SEQUENCE</scope>
</reference>
<dbReference type="Pfam" id="PF24175">
    <property type="entry name" value="SU10_adaptor"/>
    <property type="match status" value="1"/>
</dbReference>
<organism evidence="1">
    <name type="scientific">marine sediment metagenome</name>
    <dbReference type="NCBI Taxonomy" id="412755"/>
    <lineage>
        <taxon>unclassified sequences</taxon>
        <taxon>metagenomes</taxon>
        <taxon>ecological metagenomes</taxon>
    </lineage>
</organism>
<sequence length="203" mass="23598">MNFKQMQDNVMYRLDNTDTNLRTHVKDWLNEAQDEFTNSHDFFFMEADKTYTTTADQANESLPSNFSKVHTMWQTETPAELVYCNVHRFRQSYPNPTTTGKSLLYRMFNDEFHFYPIPDAAFSIYMRYYKIPTAMSADGDTGDVPARWQAALKYYALGQGKYQDDEPHDGLVRFAIDVTLDEAPQEIVKAAIHTFGRIDILVN</sequence>
<protein>
    <submittedName>
        <fullName evidence="1">Uncharacterized protein</fullName>
    </submittedName>
</protein>
<proteinExistence type="predicted"/>
<dbReference type="AlphaFoldDB" id="A0A0F9AS46"/>
<evidence type="ECO:0000313" key="1">
    <source>
        <dbReference type="EMBL" id="KKL04462.1"/>
    </source>
</evidence>
<name>A0A0F9AS46_9ZZZZ</name>
<gene>
    <name evidence="1" type="ORF">LCGC14_2615840</name>
</gene>
<comment type="caution">
    <text evidence="1">The sequence shown here is derived from an EMBL/GenBank/DDBJ whole genome shotgun (WGS) entry which is preliminary data.</text>
</comment>